<keyword evidence="5" id="KW-1185">Reference proteome</keyword>
<reference evidence="4 5" key="1">
    <citation type="submission" date="2020-08" db="EMBL/GenBank/DDBJ databases">
        <title>Genome public.</title>
        <authorList>
            <person name="Liu C."/>
            <person name="Sun Q."/>
        </authorList>
    </citation>
    <scope>NUCLEOTIDE SEQUENCE [LARGE SCALE GENOMIC DNA]</scope>
    <source>
        <strain evidence="4 5">NSJ-9</strain>
    </source>
</reference>
<evidence type="ECO:0000259" key="3">
    <source>
        <dbReference type="PROSITE" id="PS50801"/>
    </source>
</evidence>
<dbReference type="PANTHER" id="PTHR33495:SF2">
    <property type="entry name" value="ANTI-SIGMA FACTOR ANTAGONIST TM_1081-RELATED"/>
    <property type="match status" value="1"/>
</dbReference>
<dbReference type="InterPro" id="IPR002645">
    <property type="entry name" value="STAS_dom"/>
</dbReference>
<protein>
    <recommendedName>
        <fullName evidence="2">Anti-sigma factor antagonist</fullName>
    </recommendedName>
</protein>
<proteinExistence type="inferred from homology"/>
<name>A0ABR7GGZ9_9FIRM</name>
<dbReference type="Gene3D" id="3.30.750.24">
    <property type="entry name" value="STAS domain"/>
    <property type="match status" value="1"/>
</dbReference>
<dbReference type="Pfam" id="PF01740">
    <property type="entry name" value="STAS"/>
    <property type="match status" value="1"/>
</dbReference>
<dbReference type="EMBL" id="JACOPG010000003">
    <property type="protein sequence ID" value="MBC5686734.1"/>
    <property type="molecule type" value="Genomic_DNA"/>
</dbReference>
<gene>
    <name evidence="4" type="ORF">H8R94_09000</name>
</gene>
<organism evidence="4 5">
    <name type="scientific">Roseburia lenta</name>
    <dbReference type="NCBI Taxonomy" id="2763061"/>
    <lineage>
        <taxon>Bacteria</taxon>
        <taxon>Bacillati</taxon>
        <taxon>Bacillota</taxon>
        <taxon>Clostridia</taxon>
        <taxon>Lachnospirales</taxon>
        <taxon>Lachnospiraceae</taxon>
        <taxon>Roseburia</taxon>
    </lineage>
</organism>
<comment type="caution">
    <text evidence="4">The sequence shown here is derived from an EMBL/GenBank/DDBJ whole genome shotgun (WGS) entry which is preliminary data.</text>
</comment>
<dbReference type="InterPro" id="IPR003658">
    <property type="entry name" value="Anti-sigma_ant"/>
</dbReference>
<dbReference type="PROSITE" id="PS50801">
    <property type="entry name" value="STAS"/>
    <property type="match status" value="1"/>
</dbReference>
<sequence length="112" mass="12651">MEYKFEMGQGKLRVVVPKELDHHLATQLKEEADLLIETYHVKTLIFDFTNTEFMDSSGIGVLIGRSRNLSFSGGQVVATNLSPRVEQIFRISGLQRLITVVPSDQENQKSEV</sequence>
<dbReference type="SUPFAM" id="SSF52091">
    <property type="entry name" value="SpoIIaa-like"/>
    <property type="match status" value="1"/>
</dbReference>
<evidence type="ECO:0000313" key="4">
    <source>
        <dbReference type="EMBL" id="MBC5686734.1"/>
    </source>
</evidence>
<dbReference type="CDD" id="cd07043">
    <property type="entry name" value="STAS_anti-anti-sigma_factors"/>
    <property type="match status" value="1"/>
</dbReference>
<dbReference type="NCBIfam" id="TIGR00377">
    <property type="entry name" value="ant_ant_sig"/>
    <property type="match status" value="1"/>
</dbReference>
<dbReference type="Proteomes" id="UP000643810">
    <property type="component" value="Unassembled WGS sequence"/>
</dbReference>
<dbReference type="RefSeq" id="WP_118281634.1">
    <property type="nucleotide sequence ID" value="NZ_JACOPG010000003.1"/>
</dbReference>
<dbReference type="InterPro" id="IPR036513">
    <property type="entry name" value="STAS_dom_sf"/>
</dbReference>
<comment type="similarity">
    <text evidence="1 2">Belongs to the anti-sigma-factor antagonist family.</text>
</comment>
<evidence type="ECO:0000256" key="2">
    <source>
        <dbReference type="RuleBase" id="RU003749"/>
    </source>
</evidence>
<feature type="domain" description="STAS" evidence="3">
    <location>
        <begin position="1"/>
        <end position="112"/>
    </location>
</feature>
<accession>A0ABR7GGZ9</accession>
<evidence type="ECO:0000256" key="1">
    <source>
        <dbReference type="ARBA" id="ARBA00009013"/>
    </source>
</evidence>
<dbReference type="PANTHER" id="PTHR33495">
    <property type="entry name" value="ANTI-SIGMA FACTOR ANTAGONIST TM_1081-RELATED-RELATED"/>
    <property type="match status" value="1"/>
</dbReference>
<evidence type="ECO:0000313" key="5">
    <source>
        <dbReference type="Proteomes" id="UP000643810"/>
    </source>
</evidence>